<evidence type="ECO:0000313" key="2">
    <source>
        <dbReference type="Proteomes" id="UP000075806"/>
    </source>
</evidence>
<gene>
    <name evidence="1" type="ORF">AZF04_19875</name>
</gene>
<evidence type="ECO:0008006" key="3">
    <source>
        <dbReference type="Google" id="ProtNLM"/>
    </source>
</evidence>
<dbReference type="STRING" id="519424.AZF04_19875"/>
<evidence type="ECO:0000313" key="1">
    <source>
        <dbReference type="EMBL" id="KYG30425.1"/>
    </source>
</evidence>
<dbReference type="Proteomes" id="UP000075806">
    <property type="component" value="Unassembled WGS sequence"/>
</dbReference>
<name>A0A162DNV8_9BACI</name>
<dbReference type="AlphaFoldDB" id="A0A162DNV8"/>
<accession>A0A162DNV8</accession>
<organism evidence="1 2">
    <name type="scientific">Alkalihalobacillus trypoxylicola</name>
    <dbReference type="NCBI Taxonomy" id="519424"/>
    <lineage>
        <taxon>Bacteria</taxon>
        <taxon>Bacillati</taxon>
        <taxon>Bacillota</taxon>
        <taxon>Bacilli</taxon>
        <taxon>Bacillales</taxon>
        <taxon>Bacillaceae</taxon>
        <taxon>Alkalihalobacillus</taxon>
    </lineage>
</organism>
<protein>
    <recommendedName>
        <fullName evidence="3">Minor capsid protein</fullName>
    </recommendedName>
</protein>
<dbReference type="RefSeq" id="WP_061948999.1">
    <property type="nucleotide sequence ID" value="NZ_LTAO01000020.1"/>
</dbReference>
<keyword evidence="2" id="KW-1185">Reference proteome</keyword>
<reference evidence="1" key="1">
    <citation type="submission" date="2016-02" db="EMBL/GenBank/DDBJ databases">
        <title>Genome sequence of Bacillus trypoxylicola KCTC 13244(T).</title>
        <authorList>
            <person name="Jeong H."/>
            <person name="Park S.-H."/>
            <person name="Choi S.-K."/>
        </authorList>
    </citation>
    <scope>NUCLEOTIDE SEQUENCE [LARGE SCALE GENOMIC DNA]</scope>
    <source>
        <strain evidence="1">KCTC 13244</strain>
    </source>
</reference>
<sequence>MKQNVIEVLKKQLNKESLFSNVNRPLLLDESSISITELSEVDFQLYYDESYDQSIVFNLSTKHENFQTAEETLKDIEQWLVSNNELNFESFNAELVEMTVLKAPHFISKEGSYYIYEAQFKTTFYVKKGEIVNGEN</sequence>
<proteinExistence type="predicted"/>
<comment type="caution">
    <text evidence="1">The sequence shown here is derived from an EMBL/GenBank/DDBJ whole genome shotgun (WGS) entry which is preliminary data.</text>
</comment>
<dbReference type="EMBL" id="LTAO01000020">
    <property type="protein sequence ID" value="KYG30425.1"/>
    <property type="molecule type" value="Genomic_DNA"/>
</dbReference>